<keyword evidence="4" id="KW-1015">Disulfide bond</keyword>
<accession>A0A8W8IFF6</accession>
<feature type="chain" id="PRO_5036470837" description="IGFBP N-terminal domain-containing protein" evidence="5">
    <location>
        <begin position="23"/>
        <end position="215"/>
    </location>
</feature>
<protein>
    <recommendedName>
        <fullName evidence="6">IGFBP N-terminal domain-containing protein</fullName>
    </recommendedName>
</protein>
<dbReference type="GO" id="GO:0005576">
    <property type="term" value="C:extracellular region"/>
    <property type="evidence" value="ECO:0007669"/>
    <property type="project" value="UniProtKB-SubCell"/>
</dbReference>
<dbReference type="OMA" id="RFGRCVH"/>
<dbReference type="GO" id="GO:0009966">
    <property type="term" value="P:regulation of signal transduction"/>
    <property type="evidence" value="ECO:0007669"/>
    <property type="project" value="TreeGrafter"/>
</dbReference>
<dbReference type="SMART" id="SM00121">
    <property type="entry name" value="IB"/>
    <property type="match status" value="1"/>
</dbReference>
<keyword evidence="8" id="KW-1185">Reference proteome</keyword>
<evidence type="ECO:0000256" key="3">
    <source>
        <dbReference type="ARBA" id="ARBA00022729"/>
    </source>
</evidence>
<feature type="domain" description="IGFBP N-terminal" evidence="6">
    <location>
        <begin position="21"/>
        <end position="102"/>
    </location>
</feature>
<organism evidence="7 8">
    <name type="scientific">Magallana gigas</name>
    <name type="common">Pacific oyster</name>
    <name type="synonym">Crassostrea gigas</name>
    <dbReference type="NCBI Taxonomy" id="29159"/>
    <lineage>
        <taxon>Eukaryota</taxon>
        <taxon>Metazoa</taxon>
        <taxon>Spiralia</taxon>
        <taxon>Lophotrochozoa</taxon>
        <taxon>Mollusca</taxon>
        <taxon>Bivalvia</taxon>
        <taxon>Autobranchia</taxon>
        <taxon>Pteriomorphia</taxon>
        <taxon>Ostreida</taxon>
        <taxon>Ostreoidea</taxon>
        <taxon>Ostreidae</taxon>
        <taxon>Magallana</taxon>
    </lineage>
</organism>
<dbReference type="InterPro" id="IPR000867">
    <property type="entry name" value="IGFBP-like"/>
</dbReference>
<dbReference type="InterPro" id="IPR009030">
    <property type="entry name" value="Growth_fac_rcpt_cys_sf"/>
</dbReference>
<dbReference type="GO" id="GO:0005520">
    <property type="term" value="F:insulin-like growth factor binding"/>
    <property type="evidence" value="ECO:0007669"/>
    <property type="project" value="InterPro"/>
</dbReference>
<evidence type="ECO:0000313" key="8">
    <source>
        <dbReference type="Proteomes" id="UP000005408"/>
    </source>
</evidence>
<dbReference type="PANTHER" id="PTHR14186">
    <property type="entry name" value="INSULIN-LIKE GROWTH FACTOR BINDING PROTEIN-RELATED"/>
    <property type="match status" value="1"/>
</dbReference>
<keyword evidence="2" id="KW-0964">Secreted</keyword>
<dbReference type="PROSITE" id="PS51323">
    <property type="entry name" value="IGFBP_N_2"/>
    <property type="match status" value="1"/>
</dbReference>
<evidence type="ECO:0000256" key="1">
    <source>
        <dbReference type="ARBA" id="ARBA00004613"/>
    </source>
</evidence>
<dbReference type="AlphaFoldDB" id="A0A8W8IFF6"/>
<evidence type="ECO:0000313" key="7">
    <source>
        <dbReference type="EnsemblMetazoa" id="G13683.5:cds"/>
    </source>
</evidence>
<dbReference type="InterPro" id="IPR011390">
    <property type="entry name" value="IGFBP_rP_mac25"/>
</dbReference>
<evidence type="ECO:0000256" key="2">
    <source>
        <dbReference type="ARBA" id="ARBA00022525"/>
    </source>
</evidence>
<dbReference type="GO" id="GO:0001558">
    <property type="term" value="P:regulation of cell growth"/>
    <property type="evidence" value="ECO:0007669"/>
    <property type="project" value="InterPro"/>
</dbReference>
<evidence type="ECO:0000259" key="6">
    <source>
        <dbReference type="PROSITE" id="PS51323"/>
    </source>
</evidence>
<evidence type="ECO:0000256" key="4">
    <source>
        <dbReference type="ARBA" id="ARBA00023157"/>
    </source>
</evidence>
<dbReference type="PANTHER" id="PTHR14186:SF20">
    <property type="entry name" value="CYSTEINE-RICH MOTOR NEURON 1 PROTEIN-LIKE"/>
    <property type="match status" value="1"/>
</dbReference>
<dbReference type="Pfam" id="PF00219">
    <property type="entry name" value="IGFBP"/>
    <property type="match status" value="1"/>
</dbReference>
<dbReference type="EnsemblMetazoa" id="G13683.5">
    <property type="protein sequence ID" value="G13683.5:cds"/>
    <property type="gene ID" value="G13683"/>
</dbReference>
<dbReference type="Proteomes" id="UP000005408">
    <property type="component" value="Unassembled WGS sequence"/>
</dbReference>
<proteinExistence type="predicted"/>
<feature type="signal peptide" evidence="5">
    <location>
        <begin position="1"/>
        <end position="22"/>
    </location>
</feature>
<dbReference type="SUPFAM" id="SSF57184">
    <property type="entry name" value="Growth factor receptor domain"/>
    <property type="match status" value="1"/>
</dbReference>
<keyword evidence="3 5" id="KW-0732">Signal</keyword>
<dbReference type="Gene3D" id="4.10.40.20">
    <property type="match status" value="1"/>
</dbReference>
<reference evidence="7" key="1">
    <citation type="submission" date="2022-08" db="UniProtKB">
        <authorList>
            <consortium name="EnsemblMetazoa"/>
        </authorList>
    </citation>
    <scope>IDENTIFICATION</scope>
    <source>
        <strain evidence="7">05x7-T-G4-1.051#20</strain>
    </source>
</reference>
<sequence length="215" mass="24089">MVVLTSLIPPGIIMTVVTVGWGLQCPPCERIHCSPREASQLTCPGGVTTGICGCCPTCAKVVGERCGGDFNYLGKCDKDLYCQIQNPQKYTDRQPEGQCVTVPFHIQDSPRPAPKCRPMCSPKFCRQHPRAVCSAIKVAEVSRSCQSPCQHTSCQACRFESEPKCKACQKDDFRCLKRYGKCVKRQYCTKRKYPCKPQYSRKQEGRFQCDVPRCS</sequence>
<evidence type="ECO:0000256" key="5">
    <source>
        <dbReference type="SAM" id="SignalP"/>
    </source>
</evidence>
<dbReference type="OrthoDB" id="5976811at2759"/>
<name>A0A8W8IFF6_MAGGI</name>
<comment type="subcellular location">
    <subcellularLocation>
        <location evidence="1">Secreted</location>
    </subcellularLocation>
</comment>